<comment type="caution">
    <text evidence="2">The sequence shown here is derived from an EMBL/GenBank/DDBJ whole genome shotgun (WGS) entry which is preliminary data.</text>
</comment>
<dbReference type="AlphaFoldDB" id="A0ABD2HVK6"/>
<evidence type="ECO:0000313" key="2">
    <source>
        <dbReference type="EMBL" id="KAL3068790.1"/>
    </source>
</evidence>
<reference evidence="2 3" key="1">
    <citation type="submission" date="2024-10" db="EMBL/GenBank/DDBJ databases">
        <authorList>
            <person name="Kim D."/>
        </authorList>
    </citation>
    <scope>NUCLEOTIDE SEQUENCE [LARGE SCALE GENOMIC DNA]</scope>
    <source>
        <strain evidence="2">Taebaek</strain>
    </source>
</reference>
<dbReference type="Proteomes" id="UP001620645">
    <property type="component" value="Unassembled WGS sequence"/>
</dbReference>
<organism evidence="2 3">
    <name type="scientific">Heterodera schachtii</name>
    <name type="common">Sugarbeet cyst nematode worm</name>
    <name type="synonym">Tylenchus schachtii</name>
    <dbReference type="NCBI Taxonomy" id="97005"/>
    <lineage>
        <taxon>Eukaryota</taxon>
        <taxon>Metazoa</taxon>
        <taxon>Ecdysozoa</taxon>
        <taxon>Nematoda</taxon>
        <taxon>Chromadorea</taxon>
        <taxon>Rhabditida</taxon>
        <taxon>Tylenchina</taxon>
        <taxon>Tylenchomorpha</taxon>
        <taxon>Tylenchoidea</taxon>
        <taxon>Heteroderidae</taxon>
        <taxon>Heteroderinae</taxon>
        <taxon>Heterodera</taxon>
    </lineage>
</organism>
<name>A0ABD2HVK6_HETSC</name>
<accession>A0ABD2HVK6</accession>
<feature type="region of interest" description="Disordered" evidence="1">
    <location>
        <begin position="130"/>
        <end position="151"/>
    </location>
</feature>
<proteinExistence type="predicted"/>
<dbReference type="EMBL" id="JBICCN010000440">
    <property type="protein sequence ID" value="KAL3068790.1"/>
    <property type="molecule type" value="Genomic_DNA"/>
</dbReference>
<sequence>MIEPRTSLTKFAAELFNTKAEFVQCIVLTRADKREKLIMELRKADFNGEEKDQNSAKRADGRLKLMVKANANQNRVLAIKGVVKLLNESILDESDEDNCGKSNQKAEKVNNTKRRNIVYECHECQPSTTEQWRSFPPTKWQESTDQMDRQAQDLARTAAEAMDDLANHIRQPNPD</sequence>
<keyword evidence="3" id="KW-1185">Reference proteome</keyword>
<protein>
    <submittedName>
        <fullName evidence="2">Uncharacterized protein</fullName>
    </submittedName>
</protein>
<evidence type="ECO:0000313" key="3">
    <source>
        <dbReference type="Proteomes" id="UP001620645"/>
    </source>
</evidence>
<gene>
    <name evidence="2" type="ORF">niasHS_017356</name>
</gene>
<evidence type="ECO:0000256" key="1">
    <source>
        <dbReference type="SAM" id="MobiDB-lite"/>
    </source>
</evidence>